<feature type="compositionally biased region" description="Basic residues" evidence="1">
    <location>
        <begin position="674"/>
        <end position="695"/>
    </location>
</feature>
<dbReference type="AlphaFoldDB" id="A0A8K0QUR3"/>
<evidence type="ECO:0000256" key="1">
    <source>
        <dbReference type="SAM" id="MobiDB-lite"/>
    </source>
</evidence>
<organism evidence="2 3">
    <name type="scientific">Paraphoma chrysanthemicola</name>
    <dbReference type="NCBI Taxonomy" id="798071"/>
    <lineage>
        <taxon>Eukaryota</taxon>
        <taxon>Fungi</taxon>
        <taxon>Dikarya</taxon>
        <taxon>Ascomycota</taxon>
        <taxon>Pezizomycotina</taxon>
        <taxon>Dothideomycetes</taxon>
        <taxon>Pleosporomycetidae</taxon>
        <taxon>Pleosporales</taxon>
        <taxon>Pleosporineae</taxon>
        <taxon>Phaeosphaeriaceae</taxon>
        <taxon>Paraphoma</taxon>
    </lineage>
</organism>
<evidence type="ECO:0000313" key="2">
    <source>
        <dbReference type="EMBL" id="KAH7069410.1"/>
    </source>
</evidence>
<evidence type="ECO:0000313" key="3">
    <source>
        <dbReference type="Proteomes" id="UP000813461"/>
    </source>
</evidence>
<feature type="region of interest" description="Disordered" evidence="1">
    <location>
        <begin position="344"/>
        <end position="384"/>
    </location>
</feature>
<feature type="compositionally biased region" description="Basic and acidic residues" evidence="1">
    <location>
        <begin position="281"/>
        <end position="290"/>
    </location>
</feature>
<dbReference type="OrthoDB" id="5431013at2759"/>
<proteinExistence type="predicted"/>
<dbReference type="Proteomes" id="UP000813461">
    <property type="component" value="Unassembled WGS sequence"/>
</dbReference>
<feature type="region of interest" description="Disordered" evidence="1">
    <location>
        <begin position="505"/>
        <end position="698"/>
    </location>
</feature>
<sequence length="717" mass="79310">MMAVLDSILPVVSRSSALALELYRTAASCENEAAKDFIHAASVTNTFASTLKQIGTIIKEDDRLPSHEAIETLEDIIEQSQSVSTEIESLASVANEEETSVSYGNHTLTQRLSRQGSHSTTRVAYMTAHLDALRATLSVLLQTLNAAQGIIWSKLRPTISPQQTAKVVANERLQLEALITEQQLSILSAASLHESLSSSGSLLLMEADSSQSLVASGRGDGPCPADLHRFQHHDDHFASFDKASATVSDWLKAVKTITFSQSEYLLDRWTSLPQIESQLRDAEREVRMQQRDSQQPMVESDSEDDQDHRRKLAGAGSRLRPSPRSGSVQPLFTEVNARPILQADSKYGPTAPLSPAASPRTTGSTLAAPFPEHDSPTSPRSSIGSLPVEAAAAVEAQEEDEDIDLEIPWQLCTRKHYWKYIDGKIVSRNTDQAPSIAYQERGSWTEIMASWVCKEAIREAGYNFTQVQKDVQDGRRTRLETCFYIGQPLQFEKVKQLVERTVEIYRQRKPPSPAPRVRRSSFNRPPPIDRDRTPVPTKTHPPMGRSTSSMLVPHPPLSRSISTPGPGPLPGFRQTQSNLHIPIPPGPYSTSMPQGPYSPQPQQGPYSPQLYTSPQIMYPPNPTFNNNPHAIPPNLQPYNLSVPQSPLRHSHLHPRGKYDDDFTTSESDSGKDRERRRRRSKSRSRDVKKKSHNKSKAAGVLMGVGGLTALLDGLSAM</sequence>
<dbReference type="EMBL" id="JAGMVJ010000029">
    <property type="protein sequence ID" value="KAH7069410.1"/>
    <property type="molecule type" value="Genomic_DNA"/>
</dbReference>
<reference evidence="2" key="1">
    <citation type="journal article" date="2021" name="Nat. Commun.">
        <title>Genetic determinants of endophytism in the Arabidopsis root mycobiome.</title>
        <authorList>
            <person name="Mesny F."/>
            <person name="Miyauchi S."/>
            <person name="Thiergart T."/>
            <person name="Pickel B."/>
            <person name="Atanasova L."/>
            <person name="Karlsson M."/>
            <person name="Huettel B."/>
            <person name="Barry K.W."/>
            <person name="Haridas S."/>
            <person name="Chen C."/>
            <person name="Bauer D."/>
            <person name="Andreopoulos W."/>
            <person name="Pangilinan J."/>
            <person name="LaButti K."/>
            <person name="Riley R."/>
            <person name="Lipzen A."/>
            <person name="Clum A."/>
            <person name="Drula E."/>
            <person name="Henrissat B."/>
            <person name="Kohler A."/>
            <person name="Grigoriev I.V."/>
            <person name="Martin F.M."/>
            <person name="Hacquard S."/>
        </authorList>
    </citation>
    <scope>NUCLEOTIDE SEQUENCE</scope>
    <source>
        <strain evidence="2">MPI-SDFR-AT-0120</strain>
    </source>
</reference>
<evidence type="ECO:0008006" key="4">
    <source>
        <dbReference type="Google" id="ProtNLM"/>
    </source>
</evidence>
<keyword evidence="3" id="KW-1185">Reference proteome</keyword>
<protein>
    <recommendedName>
        <fullName evidence="4">Fungal N-terminal domain-containing protein</fullName>
    </recommendedName>
</protein>
<feature type="compositionally biased region" description="Low complexity" evidence="1">
    <location>
        <begin position="593"/>
        <end position="609"/>
    </location>
</feature>
<feature type="region of interest" description="Disordered" evidence="1">
    <location>
        <begin position="281"/>
        <end position="331"/>
    </location>
</feature>
<name>A0A8K0QUR3_9PLEO</name>
<accession>A0A8K0QUR3</accession>
<comment type="caution">
    <text evidence="2">The sequence shown here is derived from an EMBL/GenBank/DDBJ whole genome shotgun (WGS) entry which is preliminary data.</text>
</comment>
<feature type="compositionally biased region" description="Low complexity" evidence="1">
    <location>
        <begin position="316"/>
        <end position="327"/>
    </location>
</feature>
<gene>
    <name evidence="2" type="ORF">FB567DRAFT_221740</name>
</gene>